<dbReference type="OrthoDB" id="8993954at2"/>
<organism evidence="3 4">
    <name type="scientific">Ectopseudomonas guguanensis</name>
    <dbReference type="NCBI Taxonomy" id="1198456"/>
    <lineage>
        <taxon>Bacteria</taxon>
        <taxon>Pseudomonadati</taxon>
        <taxon>Pseudomonadota</taxon>
        <taxon>Gammaproteobacteria</taxon>
        <taxon>Pseudomonadales</taxon>
        <taxon>Pseudomonadaceae</taxon>
        <taxon>Ectopseudomonas</taxon>
    </lineage>
</organism>
<evidence type="ECO:0000313" key="4">
    <source>
        <dbReference type="Proteomes" id="UP000199460"/>
    </source>
</evidence>
<proteinExistence type="predicted"/>
<dbReference type="GeneID" id="300933015"/>
<dbReference type="RefSeq" id="WP_090432688.1">
    <property type="nucleotide sequence ID" value="NZ_FNJJ01000011.1"/>
</dbReference>
<dbReference type="EMBL" id="FNJJ01000011">
    <property type="protein sequence ID" value="SDP99833.1"/>
    <property type="molecule type" value="Genomic_DNA"/>
</dbReference>
<dbReference type="PRINTS" id="PR01714">
    <property type="entry name" value="2FE2SRDCTASE"/>
</dbReference>
<dbReference type="InterPro" id="IPR022770">
    <property type="entry name" value="IucA/IucC-like_C"/>
</dbReference>
<dbReference type="AlphaFoldDB" id="A0A1H0XA86"/>
<dbReference type="InterPro" id="IPR024726">
    <property type="entry name" value="FhuF_C"/>
</dbReference>
<accession>A0A1H0XA86</accession>
<reference evidence="4" key="1">
    <citation type="submission" date="2016-10" db="EMBL/GenBank/DDBJ databases">
        <authorList>
            <person name="Varghese N."/>
            <person name="Submissions S."/>
        </authorList>
    </citation>
    <scope>NUCLEOTIDE SEQUENCE [LARGE SCALE GENOMIC DNA]</scope>
    <source>
        <strain evidence="4">JCM 18416</strain>
    </source>
</reference>
<feature type="domain" description="Aerobactin siderophore biosynthesis IucA/IucC-like C-terminal" evidence="1">
    <location>
        <begin position="62"/>
        <end position="206"/>
    </location>
</feature>
<evidence type="ECO:0000259" key="1">
    <source>
        <dbReference type="Pfam" id="PF06276"/>
    </source>
</evidence>
<gene>
    <name evidence="3" type="ORF">SAMN05216213_11192</name>
</gene>
<name>A0A1H0XA86_9GAMM</name>
<dbReference type="Pfam" id="PF06276">
    <property type="entry name" value="FhuF"/>
    <property type="match status" value="1"/>
</dbReference>
<dbReference type="GO" id="GO:0051537">
    <property type="term" value="F:2 iron, 2 sulfur cluster binding"/>
    <property type="evidence" value="ECO:0007669"/>
    <property type="project" value="InterPro"/>
</dbReference>
<evidence type="ECO:0000259" key="2">
    <source>
        <dbReference type="Pfam" id="PF11575"/>
    </source>
</evidence>
<sequence>MIEALAPLFIGDFSSYRDTLVLHDDPRPSVPLRELLSAEGLPALLARFGEAYPGGDRRALLSQWSKYYFVRLIPPVVAAALVLNRRLPLNLDDIELVLDEQHLPQAFKLRDAGEPFTPGDPFERFAHLQYDHLAPLIQAFTAQVKIAPKVLWSNAGNYFEWILTALGKVLPAPLLADGFSLLQAAQQPDGRRNPLYQPVRYVELQGAALPWRQRRVCCIRYLLPELELCENCPLLDEPPAQASGSAS</sequence>
<dbReference type="InterPro" id="IPR008090">
    <property type="entry name" value="Fe_iron_reduct"/>
</dbReference>
<feature type="domain" description="Ferric siderophore reductase C-terminal" evidence="2">
    <location>
        <begin position="214"/>
        <end position="234"/>
    </location>
</feature>
<dbReference type="Proteomes" id="UP000199460">
    <property type="component" value="Unassembled WGS sequence"/>
</dbReference>
<protein>
    <submittedName>
        <fullName evidence="3">Ferric iron reductase protein FhuF</fullName>
    </submittedName>
</protein>
<keyword evidence="4" id="KW-1185">Reference proteome</keyword>
<dbReference type="GO" id="GO:0003824">
    <property type="term" value="F:catalytic activity"/>
    <property type="evidence" value="ECO:0007669"/>
    <property type="project" value="UniProtKB-ARBA"/>
</dbReference>
<evidence type="ECO:0000313" key="3">
    <source>
        <dbReference type="EMBL" id="SDP99833.1"/>
    </source>
</evidence>
<dbReference type="Pfam" id="PF11575">
    <property type="entry name" value="FhuF_C"/>
    <property type="match status" value="1"/>
</dbReference>
<dbReference type="NCBIfam" id="TIGR03951">
    <property type="entry name" value="Fe_III_red_FhuF"/>
    <property type="match status" value="1"/>
</dbReference>